<dbReference type="SUPFAM" id="SSF53335">
    <property type="entry name" value="S-adenosyl-L-methionine-dependent methyltransferases"/>
    <property type="match status" value="1"/>
</dbReference>
<dbReference type="GO" id="GO:0030798">
    <property type="term" value="F:trans-aconitate 2-methyltransferase activity"/>
    <property type="evidence" value="ECO:0007669"/>
    <property type="project" value="InterPro"/>
</dbReference>
<evidence type="ECO:0000313" key="2">
    <source>
        <dbReference type="EMBL" id="ROQ30474.1"/>
    </source>
</evidence>
<organism evidence="2 3">
    <name type="scientific">Gallaecimonas pentaromativorans</name>
    <dbReference type="NCBI Taxonomy" id="584787"/>
    <lineage>
        <taxon>Bacteria</taxon>
        <taxon>Pseudomonadati</taxon>
        <taxon>Pseudomonadota</taxon>
        <taxon>Gammaproteobacteria</taxon>
        <taxon>Enterobacterales</taxon>
        <taxon>Gallaecimonadaceae</taxon>
        <taxon>Gallaecimonas</taxon>
    </lineage>
</organism>
<dbReference type="PANTHER" id="PTHR43861:SF1">
    <property type="entry name" value="TRANS-ACONITATE 2-METHYLTRANSFERASE"/>
    <property type="match status" value="1"/>
</dbReference>
<dbReference type="InterPro" id="IPR029063">
    <property type="entry name" value="SAM-dependent_MTases_sf"/>
</dbReference>
<dbReference type="EMBL" id="RJUL01000001">
    <property type="protein sequence ID" value="ROQ30474.1"/>
    <property type="molecule type" value="Genomic_DNA"/>
</dbReference>
<reference evidence="2 3" key="1">
    <citation type="submission" date="2018-11" db="EMBL/GenBank/DDBJ databases">
        <title>Genomic Encyclopedia of Type Strains, Phase IV (KMG-IV): sequencing the most valuable type-strain genomes for metagenomic binning, comparative biology and taxonomic classification.</title>
        <authorList>
            <person name="Goeker M."/>
        </authorList>
    </citation>
    <scope>NUCLEOTIDE SEQUENCE [LARGE SCALE GENOMIC DNA]</scope>
    <source>
        <strain evidence="2 3">DSM 21945</strain>
    </source>
</reference>
<dbReference type="Gene3D" id="1.10.150.290">
    <property type="entry name" value="S-adenosyl-L-methionine-dependent methyltransferases"/>
    <property type="match status" value="1"/>
</dbReference>
<keyword evidence="3" id="KW-1185">Reference proteome</keyword>
<proteinExistence type="predicted"/>
<dbReference type="InterPro" id="IPR023149">
    <property type="entry name" value="Trans_acon_MeTrfase_C"/>
</dbReference>
<evidence type="ECO:0000313" key="3">
    <source>
        <dbReference type="Proteomes" id="UP000268033"/>
    </source>
</evidence>
<comment type="caution">
    <text evidence="2">The sequence shown here is derived from an EMBL/GenBank/DDBJ whole genome shotgun (WGS) entry which is preliminary data.</text>
</comment>
<dbReference type="CDD" id="cd02440">
    <property type="entry name" value="AdoMet_MTases"/>
    <property type="match status" value="1"/>
</dbReference>
<dbReference type="Proteomes" id="UP000268033">
    <property type="component" value="Unassembled WGS sequence"/>
</dbReference>
<keyword evidence="2" id="KW-0489">Methyltransferase</keyword>
<evidence type="ECO:0000259" key="1">
    <source>
        <dbReference type="Pfam" id="PF13847"/>
    </source>
</evidence>
<dbReference type="AlphaFoldDB" id="A0A3N1PET1"/>
<dbReference type="GO" id="GO:0032259">
    <property type="term" value="P:methylation"/>
    <property type="evidence" value="ECO:0007669"/>
    <property type="project" value="UniProtKB-KW"/>
</dbReference>
<gene>
    <name evidence="2" type="ORF">EDC28_101160</name>
</gene>
<name>A0A3N1PET1_9GAMM</name>
<dbReference type="PANTHER" id="PTHR43861">
    <property type="entry name" value="TRANS-ACONITATE 2-METHYLTRANSFERASE-RELATED"/>
    <property type="match status" value="1"/>
</dbReference>
<dbReference type="RefSeq" id="WP_123420347.1">
    <property type="nucleotide sequence ID" value="NZ_JBLXAC010000022.1"/>
</dbReference>
<sequence>MSISLNQYANIYSTFESERTRPVLDLLTHVPSQHLKSAIDLGCGPGNSTQVLVDLFPGVTIAGIDSSQDMINKAKARLPDVNFDVVGIEAWAPTASYDLILANASLQWVPDHQQLYPRLLSYLNKSGILAIQTPDNLAEPAHCLIRDVATSGKWQGKLAGIERTPRPSADWYFQLLNDKCAQLTVWRTCYYHHLKGGIDDIIDWFRGSGLRPYLSRLDETEQQVFIDDYKAELKKAYPVMADGSVLLPFPRLFINATR</sequence>
<accession>A0A3N1PET1</accession>
<keyword evidence="2" id="KW-0808">Transferase</keyword>
<dbReference type="STRING" id="584787.GCA_001247655_01754"/>
<dbReference type="InterPro" id="IPR025714">
    <property type="entry name" value="Methyltranfer_dom"/>
</dbReference>
<feature type="domain" description="Methyltransferase" evidence="1">
    <location>
        <begin position="36"/>
        <end position="141"/>
    </location>
</feature>
<dbReference type="NCBIfam" id="NF002463">
    <property type="entry name" value="PRK01683.1"/>
    <property type="match status" value="1"/>
</dbReference>
<protein>
    <submittedName>
        <fullName evidence="2">Trans-aconitate 2-methyltransferase</fullName>
    </submittedName>
</protein>
<dbReference type="Pfam" id="PF13847">
    <property type="entry name" value="Methyltransf_31"/>
    <property type="match status" value="1"/>
</dbReference>
<dbReference type="Gene3D" id="3.40.50.150">
    <property type="entry name" value="Vaccinia Virus protein VP39"/>
    <property type="match status" value="1"/>
</dbReference>